<dbReference type="InterPro" id="IPR013766">
    <property type="entry name" value="Thioredoxin_domain"/>
</dbReference>
<gene>
    <name evidence="13" type="ORF">KM029_15905</name>
</gene>
<reference evidence="13 14" key="1">
    <citation type="submission" date="2021-05" db="EMBL/GenBank/DDBJ databases">
        <title>Comparative genomic studies on the polysaccharide-degrading batcterial strains of the Flammeovirga genus.</title>
        <authorList>
            <person name="Zewei F."/>
            <person name="Zheng Z."/>
            <person name="Yu L."/>
            <person name="Ruyue G."/>
            <person name="Yanhong M."/>
            <person name="Yuanyuan C."/>
            <person name="Jingyan G."/>
            <person name="Wenjun H."/>
        </authorList>
    </citation>
    <scope>NUCLEOTIDE SEQUENCE [LARGE SCALE GENOMIC DNA]</scope>
    <source>
        <strain evidence="13 14">YS10</strain>
    </source>
</reference>
<proteinExistence type="inferred from homology"/>
<dbReference type="Gene3D" id="3.40.30.10">
    <property type="entry name" value="Glutaredoxin"/>
    <property type="match status" value="1"/>
</dbReference>
<keyword evidence="6" id="KW-1015">Disulfide bond</keyword>
<evidence type="ECO:0000256" key="8">
    <source>
        <dbReference type="ARBA" id="ARBA00032824"/>
    </source>
</evidence>
<dbReference type="InterPro" id="IPR050924">
    <property type="entry name" value="Peroxiredoxin_BCP/PrxQ"/>
</dbReference>
<keyword evidence="3" id="KW-0575">Peroxidase</keyword>
<keyword evidence="7" id="KW-0676">Redox-active center</keyword>
<protein>
    <recommendedName>
        <fullName evidence="2">thioredoxin-dependent peroxiredoxin</fullName>
        <ecNumber evidence="2">1.11.1.24</ecNumber>
    </recommendedName>
    <alternativeName>
        <fullName evidence="8">Thioredoxin peroxidase</fullName>
    </alternativeName>
    <alternativeName>
        <fullName evidence="10">Thioredoxin-dependent peroxiredoxin Bcp</fullName>
    </alternativeName>
</protein>
<evidence type="ECO:0000313" key="14">
    <source>
        <dbReference type="Proteomes" id="UP000682802"/>
    </source>
</evidence>
<evidence type="ECO:0000313" key="13">
    <source>
        <dbReference type="EMBL" id="QWG06774.1"/>
    </source>
</evidence>
<accession>A0ABX8GT56</accession>
<dbReference type="EMBL" id="CP076128">
    <property type="protein sequence ID" value="QWG06774.1"/>
    <property type="molecule type" value="Genomic_DNA"/>
</dbReference>
<evidence type="ECO:0000256" key="4">
    <source>
        <dbReference type="ARBA" id="ARBA00022862"/>
    </source>
</evidence>
<feature type="domain" description="Thioredoxin" evidence="12">
    <location>
        <begin position="36"/>
        <end position="210"/>
    </location>
</feature>
<dbReference type="Proteomes" id="UP000682802">
    <property type="component" value="Chromosome 1"/>
</dbReference>
<dbReference type="PROSITE" id="PS51352">
    <property type="entry name" value="THIOREDOXIN_2"/>
    <property type="match status" value="1"/>
</dbReference>
<dbReference type="PANTHER" id="PTHR42801">
    <property type="entry name" value="THIOREDOXIN-DEPENDENT PEROXIDE REDUCTASE"/>
    <property type="match status" value="1"/>
</dbReference>
<sequence>MKTNNIFYSICILILGITLNVNGQQIPQQASDISPLLIGEIIPKEILLRDVEGNEVNLLKEIKKKPSILVFYRGGWCPYCNRQLSGLGEVSDYLVSIGYQIIAISPDSPDALSMTYDKHMMNYQLFSDSDMLASKAFGLAYTLDDKSFNKFSNLGMDIVMTDGGKHQMLPVPAVFFVRQNGEINFEYINPNFKKRISPSLLVGAAESLSSE</sequence>
<keyword evidence="4" id="KW-0049">Antioxidant</keyword>
<evidence type="ECO:0000259" key="12">
    <source>
        <dbReference type="PROSITE" id="PS51352"/>
    </source>
</evidence>
<evidence type="ECO:0000256" key="11">
    <source>
        <dbReference type="ARBA" id="ARBA00049091"/>
    </source>
</evidence>
<comment type="function">
    <text evidence="1">Thiol-specific peroxidase that catalyzes the reduction of hydrogen peroxide and organic hydroperoxides to water and alcohols, respectively. Plays a role in cell protection against oxidative stress by detoxifying peroxides and as sensor of hydrogen peroxide-mediated signaling events.</text>
</comment>
<evidence type="ECO:0000256" key="5">
    <source>
        <dbReference type="ARBA" id="ARBA00023002"/>
    </source>
</evidence>
<dbReference type="PANTHER" id="PTHR42801:SF7">
    <property type="entry name" value="SLL1159 PROTEIN"/>
    <property type="match status" value="1"/>
</dbReference>
<evidence type="ECO:0000256" key="6">
    <source>
        <dbReference type="ARBA" id="ARBA00023157"/>
    </source>
</evidence>
<evidence type="ECO:0000256" key="2">
    <source>
        <dbReference type="ARBA" id="ARBA00013017"/>
    </source>
</evidence>
<dbReference type="EC" id="1.11.1.24" evidence="2"/>
<dbReference type="InterPro" id="IPR000866">
    <property type="entry name" value="AhpC/TSA"/>
</dbReference>
<name>A0ABX8GT56_9BACT</name>
<dbReference type="RefSeq" id="WP_144074181.1">
    <property type="nucleotide sequence ID" value="NZ_CP076128.1"/>
</dbReference>
<dbReference type="SUPFAM" id="SSF52833">
    <property type="entry name" value="Thioredoxin-like"/>
    <property type="match status" value="1"/>
</dbReference>
<organism evidence="13 14">
    <name type="scientific">Flammeovirga kamogawensis</name>
    <dbReference type="NCBI Taxonomy" id="373891"/>
    <lineage>
        <taxon>Bacteria</taxon>
        <taxon>Pseudomonadati</taxon>
        <taxon>Bacteroidota</taxon>
        <taxon>Cytophagia</taxon>
        <taxon>Cytophagales</taxon>
        <taxon>Flammeovirgaceae</taxon>
        <taxon>Flammeovirga</taxon>
    </lineage>
</organism>
<evidence type="ECO:0000256" key="1">
    <source>
        <dbReference type="ARBA" id="ARBA00003330"/>
    </source>
</evidence>
<keyword evidence="5" id="KW-0560">Oxidoreductase</keyword>
<dbReference type="Pfam" id="PF00578">
    <property type="entry name" value="AhpC-TSA"/>
    <property type="match status" value="1"/>
</dbReference>
<comment type="catalytic activity">
    <reaction evidence="11">
        <text>a hydroperoxide + [thioredoxin]-dithiol = an alcohol + [thioredoxin]-disulfide + H2O</text>
        <dbReference type="Rhea" id="RHEA:62620"/>
        <dbReference type="Rhea" id="RHEA-COMP:10698"/>
        <dbReference type="Rhea" id="RHEA-COMP:10700"/>
        <dbReference type="ChEBI" id="CHEBI:15377"/>
        <dbReference type="ChEBI" id="CHEBI:29950"/>
        <dbReference type="ChEBI" id="CHEBI:30879"/>
        <dbReference type="ChEBI" id="CHEBI:35924"/>
        <dbReference type="ChEBI" id="CHEBI:50058"/>
        <dbReference type="EC" id="1.11.1.24"/>
    </reaction>
</comment>
<dbReference type="CDD" id="cd02970">
    <property type="entry name" value="PRX_like2"/>
    <property type="match status" value="1"/>
</dbReference>
<evidence type="ECO:0000256" key="3">
    <source>
        <dbReference type="ARBA" id="ARBA00022559"/>
    </source>
</evidence>
<evidence type="ECO:0000256" key="7">
    <source>
        <dbReference type="ARBA" id="ARBA00023284"/>
    </source>
</evidence>
<evidence type="ECO:0000256" key="10">
    <source>
        <dbReference type="ARBA" id="ARBA00042639"/>
    </source>
</evidence>
<evidence type="ECO:0000256" key="9">
    <source>
        <dbReference type="ARBA" id="ARBA00038489"/>
    </source>
</evidence>
<dbReference type="InterPro" id="IPR036249">
    <property type="entry name" value="Thioredoxin-like_sf"/>
</dbReference>
<comment type="similarity">
    <text evidence="9">Belongs to the peroxiredoxin family. BCP/PrxQ subfamily.</text>
</comment>
<keyword evidence="14" id="KW-1185">Reference proteome</keyword>